<dbReference type="EMBL" id="JTDY01000317">
    <property type="protein sequence ID" value="KOB77723.1"/>
    <property type="molecule type" value="Genomic_DNA"/>
</dbReference>
<dbReference type="InterPro" id="IPR006139">
    <property type="entry name" value="D-isomer_2_OHA_DH_cat_dom"/>
</dbReference>
<evidence type="ECO:0000313" key="6">
    <source>
        <dbReference type="Proteomes" id="UP000037510"/>
    </source>
</evidence>
<dbReference type="GO" id="GO:0005829">
    <property type="term" value="C:cytosol"/>
    <property type="evidence" value="ECO:0007669"/>
    <property type="project" value="TreeGrafter"/>
</dbReference>
<proteinExistence type="inferred from homology"/>
<gene>
    <name evidence="5" type="ORF">OBRU01_03237</name>
</gene>
<dbReference type="InterPro" id="IPR050223">
    <property type="entry name" value="D-isomer_2-hydroxyacid_DH"/>
</dbReference>
<dbReference type="Pfam" id="PF00389">
    <property type="entry name" value="2-Hacid_dh"/>
    <property type="match status" value="1"/>
</dbReference>
<evidence type="ECO:0000259" key="3">
    <source>
        <dbReference type="Pfam" id="PF00389"/>
    </source>
</evidence>
<feature type="domain" description="D-isomer specific 2-hydroxyacid dehydrogenase catalytic" evidence="3">
    <location>
        <begin position="2"/>
        <end position="188"/>
    </location>
</feature>
<comment type="caution">
    <text evidence="5">The sequence shown here is derived from an EMBL/GenBank/DDBJ whole genome shotgun (WGS) entry which is preliminary data.</text>
</comment>
<keyword evidence="1 2" id="KW-0560">Oxidoreductase</keyword>
<dbReference type="Pfam" id="PF02826">
    <property type="entry name" value="2-Hacid_dh_C"/>
    <property type="match status" value="1"/>
</dbReference>
<dbReference type="InterPro" id="IPR036291">
    <property type="entry name" value="NAD(P)-bd_dom_sf"/>
</dbReference>
<keyword evidence="6" id="KW-1185">Reference proteome</keyword>
<dbReference type="Proteomes" id="UP000037510">
    <property type="component" value="Unassembled WGS sequence"/>
</dbReference>
<dbReference type="SUPFAM" id="SSF51735">
    <property type="entry name" value="NAD(P)-binding Rossmann-fold domains"/>
    <property type="match status" value="1"/>
</dbReference>
<dbReference type="GO" id="GO:0051287">
    <property type="term" value="F:NAD binding"/>
    <property type="evidence" value="ECO:0007669"/>
    <property type="project" value="InterPro"/>
</dbReference>
<name>A0A0L7LQF2_OPEBR</name>
<comment type="similarity">
    <text evidence="2">Belongs to the D-isomer specific 2-hydroxyacid dehydrogenase family.</text>
</comment>
<dbReference type="GO" id="GO:0008465">
    <property type="term" value="F:hydroxypyruvate reductase (NADH) activity"/>
    <property type="evidence" value="ECO:0007669"/>
    <property type="project" value="TreeGrafter"/>
</dbReference>
<keyword evidence="5" id="KW-0670">Pyruvate</keyword>
<dbReference type="InterPro" id="IPR006140">
    <property type="entry name" value="D-isomer_DH_NAD-bd"/>
</dbReference>
<organism evidence="5 6">
    <name type="scientific">Operophtera brumata</name>
    <name type="common">Winter moth</name>
    <name type="synonym">Phalaena brumata</name>
    <dbReference type="NCBI Taxonomy" id="104452"/>
    <lineage>
        <taxon>Eukaryota</taxon>
        <taxon>Metazoa</taxon>
        <taxon>Ecdysozoa</taxon>
        <taxon>Arthropoda</taxon>
        <taxon>Hexapoda</taxon>
        <taxon>Insecta</taxon>
        <taxon>Pterygota</taxon>
        <taxon>Neoptera</taxon>
        <taxon>Endopterygota</taxon>
        <taxon>Lepidoptera</taxon>
        <taxon>Glossata</taxon>
        <taxon>Ditrysia</taxon>
        <taxon>Geometroidea</taxon>
        <taxon>Geometridae</taxon>
        <taxon>Larentiinae</taxon>
        <taxon>Operophtera</taxon>
    </lineage>
</organism>
<dbReference type="PANTHER" id="PTHR10996">
    <property type="entry name" value="2-HYDROXYACID DEHYDROGENASE-RELATED"/>
    <property type="match status" value="1"/>
</dbReference>
<dbReference type="GO" id="GO:0030267">
    <property type="term" value="F:glyoxylate reductase (NADPH) activity"/>
    <property type="evidence" value="ECO:0007669"/>
    <property type="project" value="TreeGrafter"/>
</dbReference>
<dbReference type="STRING" id="104452.A0A0L7LQF2"/>
<reference evidence="5 6" key="1">
    <citation type="journal article" date="2015" name="Genome Biol. Evol.">
        <title>The genome of winter moth (Operophtera brumata) provides a genomic perspective on sexual dimorphism and phenology.</title>
        <authorList>
            <person name="Derks M.F."/>
            <person name="Smit S."/>
            <person name="Salis L."/>
            <person name="Schijlen E."/>
            <person name="Bossers A."/>
            <person name="Mateman C."/>
            <person name="Pijl A.S."/>
            <person name="de Ridder D."/>
            <person name="Groenen M.A."/>
            <person name="Visser M.E."/>
            <person name="Megens H.J."/>
        </authorList>
    </citation>
    <scope>NUCLEOTIDE SEQUENCE [LARGE SCALE GENOMIC DNA]</scope>
    <source>
        <strain evidence="5">WM2013NL</strain>
        <tissue evidence="5">Head and thorax</tissue>
    </source>
</reference>
<feature type="domain" description="D-isomer specific 2-hydroxyacid dehydrogenase NAD-binding" evidence="4">
    <location>
        <begin position="22"/>
        <end position="153"/>
    </location>
</feature>
<dbReference type="AlphaFoldDB" id="A0A0L7LQF2"/>
<evidence type="ECO:0000256" key="1">
    <source>
        <dbReference type="ARBA" id="ARBA00023002"/>
    </source>
</evidence>
<dbReference type="Gene3D" id="3.40.50.720">
    <property type="entry name" value="NAD(P)-binding Rossmann-like Domain"/>
    <property type="match status" value="2"/>
</dbReference>
<evidence type="ECO:0000256" key="2">
    <source>
        <dbReference type="RuleBase" id="RU003719"/>
    </source>
</evidence>
<dbReference type="PANTHER" id="PTHR10996:SF119">
    <property type="entry name" value="FI03731P-RELATED"/>
    <property type="match status" value="1"/>
</dbReference>
<evidence type="ECO:0000259" key="4">
    <source>
        <dbReference type="Pfam" id="PF02826"/>
    </source>
</evidence>
<evidence type="ECO:0000313" key="5">
    <source>
        <dbReference type="EMBL" id="KOB77723.1"/>
    </source>
</evidence>
<sequence length="189" mass="20307">MRGLPLGNTPKALDNSVADITVGLMISAARRFKEGVHMLERGDWKPGVQWLLGQDIAGSTVGIVGFGGIGQAVARRLRGFDVGRFLYSGRSDKPEAKALGAVRVSVEQLLKESDYVILCCPLENGTRHLINADSLSIMKRTAVLVNIARGDIIPHLGSATVQTRDNMACIAATNVISALEQKPMQFPVL</sequence>
<protein>
    <submittedName>
        <fullName evidence="5">Glyoxylate reductase/hydroxypyruvate reductase</fullName>
    </submittedName>
</protein>
<accession>A0A0L7LQF2</accession>